<protein>
    <submittedName>
        <fullName evidence="2">Uncharacterized protein</fullName>
    </submittedName>
</protein>
<dbReference type="EMBL" id="PKSL01000047">
    <property type="protein sequence ID" value="POW10346.1"/>
    <property type="molecule type" value="Genomic_DNA"/>
</dbReference>
<accession>A0A2S4VLC8</accession>
<dbReference type="Proteomes" id="UP000239156">
    <property type="component" value="Unassembled WGS sequence"/>
</dbReference>
<feature type="region of interest" description="Disordered" evidence="1">
    <location>
        <begin position="1"/>
        <end position="22"/>
    </location>
</feature>
<feature type="region of interest" description="Disordered" evidence="1">
    <location>
        <begin position="75"/>
        <end position="97"/>
    </location>
</feature>
<evidence type="ECO:0000256" key="1">
    <source>
        <dbReference type="SAM" id="MobiDB-lite"/>
    </source>
</evidence>
<comment type="caution">
    <text evidence="2">The sequence shown here is derived from an EMBL/GenBank/DDBJ whole genome shotgun (WGS) entry which is preliminary data.</text>
</comment>
<name>A0A2S4VLC8_9BASI</name>
<organism evidence="2 3">
    <name type="scientific">Puccinia striiformis</name>
    <dbReference type="NCBI Taxonomy" id="27350"/>
    <lineage>
        <taxon>Eukaryota</taxon>
        <taxon>Fungi</taxon>
        <taxon>Dikarya</taxon>
        <taxon>Basidiomycota</taxon>
        <taxon>Pucciniomycotina</taxon>
        <taxon>Pucciniomycetes</taxon>
        <taxon>Pucciniales</taxon>
        <taxon>Pucciniaceae</taxon>
        <taxon>Puccinia</taxon>
    </lineage>
</organism>
<gene>
    <name evidence="2" type="ORF">PSTT_06192</name>
</gene>
<evidence type="ECO:0000313" key="2">
    <source>
        <dbReference type="EMBL" id="POW10346.1"/>
    </source>
</evidence>
<keyword evidence="3" id="KW-1185">Reference proteome</keyword>
<dbReference type="AlphaFoldDB" id="A0A2S4VLC8"/>
<feature type="compositionally biased region" description="Polar residues" evidence="1">
    <location>
        <begin position="75"/>
        <end position="87"/>
    </location>
</feature>
<sequence length="140" mass="16122">MIYPNYHQLNQTSPDETPIDNLNEWGADKRLIPTGLSTNHLEVTHVHNRDYVRPSHKLQYEQHQQGKLRFTKWGESTGQTQPLSRDQSLLDGLSPSGSLHPRLPSVTSLTTFDLWAEPTALDNSSSRVLRRSLFWYLRSL</sequence>
<dbReference type="VEuPathDB" id="FungiDB:PSTT_06192"/>
<proteinExistence type="predicted"/>
<evidence type="ECO:0000313" key="3">
    <source>
        <dbReference type="Proteomes" id="UP000239156"/>
    </source>
</evidence>
<reference evidence="2" key="1">
    <citation type="submission" date="2017-12" db="EMBL/GenBank/DDBJ databases">
        <title>Gene loss provides genomic basis for host adaptation in cereal stripe rust fungi.</title>
        <authorList>
            <person name="Xia C."/>
        </authorList>
    </citation>
    <scope>NUCLEOTIDE SEQUENCE [LARGE SCALE GENOMIC DNA]</scope>
    <source>
        <strain evidence="2">93-210</strain>
    </source>
</reference>
<dbReference type="VEuPathDB" id="FungiDB:PSHT_02875"/>